<comment type="similarity">
    <text evidence="1 9">Belongs to the GHMP kinase family. IspE subfamily.</text>
</comment>
<dbReference type="Gene3D" id="3.30.70.890">
    <property type="entry name" value="GHMP kinase, C-terminal domain"/>
    <property type="match status" value="1"/>
</dbReference>
<keyword evidence="9" id="KW-0414">Isoprene biosynthesis</keyword>
<organism evidence="12 13">
    <name type="scientific">candidate division KSB3 bacterium</name>
    <dbReference type="NCBI Taxonomy" id="2044937"/>
    <lineage>
        <taxon>Bacteria</taxon>
        <taxon>candidate division KSB3</taxon>
    </lineage>
</organism>
<gene>
    <name evidence="9 12" type="primary">ispE</name>
    <name evidence="12" type="ORF">GF339_22950</name>
</gene>
<dbReference type="GO" id="GO:0050515">
    <property type="term" value="F:4-(cytidine 5'-diphospho)-2-C-methyl-D-erythritol kinase activity"/>
    <property type="evidence" value="ECO:0007669"/>
    <property type="project" value="UniProtKB-UniRule"/>
</dbReference>
<dbReference type="InterPro" id="IPR014721">
    <property type="entry name" value="Ribsml_uS5_D2-typ_fold_subgr"/>
</dbReference>
<dbReference type="GO" id="GO:0005524">
    <property type="term" value="F:ATP binding"/>
    <property type="evidence" value="ECO:0007669"/>
    <property type="project" value="UniProtKB-UniRule"/>
</dbReference>
<feature type="domain" description="GHMP kinase C-terminal" evidence="11">
    <location>
        <begin position="230"/>
        <end position="285"/>
    </location>
</feature>
<evidence type="ECO:0000256" key="4">
    <source>
        <dbReference type="ARBA" id="ARBA00022679"/>
    </source>
</evidence>
<dbReference type="PANTHER" id="PTHR43527:SF2">
    <property type="entry name" value="4-DIPHOSPHOCYTIDYL-2-C-METHYL-D-ERYTHRITOL KINASE, CHLOROPLASTIC"/>
    <property type="match status" value="1"/>
</dbReference>
<comment type="pathway">
    <text evidence="9">Isoprenoid biosynthesis; isopentenyl diphosphate biosynthesis via DXP pathway; isopentenyl diphosphate from 1-deoxy-D-xylulose 5-phosphate: step 3/6.</text>
</comment>
<keyword evidence="7 9" id="KW-0067">ATP-binding</keyword>
<protein>
    <recommendedName>
        <fullName evidence="3 9">4-diphosphocytidyl-2-C-methyl-D-erythritol kinase</fullName>
        <shortName evidence="9">CMK</shortName>
        <ecNumber evidence="2 9">2.7.1.148</ecNumber>
    </recommendedName>
    <alternativeName>
        <fullName evidence="8 9">4-(cytidine-5'-diphospho)-2-C-methyl-D-erythritol kinase</fullName>
    </alternativeName>
</protein>
<evidence type="ECO:0000313" key="12">
    <source>
        <dbReference type="EMBL" id="MBD3327463.1"/>
    </source>
</evidence>
<evidence type="ECO:0000256" key="3">
    <source>
        <dbReference type="ARBA" id="ARBA00017473"/>
    </source>
</evidence>
<keyword evidence="5 9" id="KW-0547">Nucleotide-binding</keyword>
<feature type="active site" evidence="9">
    <location>
        <position position="150"/>
    </location>
</feature>
<dbReference type="SUPFAM" id="SSF55060">
    <property type="entry name" value="GHMP Kinase, C-terminal domain"/>
    <property type="match status" value="1"/>
</dbReference>
<dbReference type="AlphaFoldDB" id="A0A9D5Q8G9"/>
<evidence type="ECO:0000256" key="7">
    <source>
        <dbReference type="ARBA" id="ARBA00022840"/>
    </source>
</evidence>
<reference evidence="12" key="1">
    <citation type="submission" date="2019-11" db="EMBL/GenBank/DDBJ databases">
        <title>Microbial mats filling the niche in hypersaline microbial mats.</title>
        <authorList>
            <person name="Wong H.L."/>
            <person name="Macleod F.I."/>
            <person name="White R.A. III"/>
            <person name="Burns B.P."/>
        </authorList>
    </citation>
    <scope>NUCLEOTIDE SEQUENCE</scope>
    <source>
        <strain evidence="12">Rbin_158</strain>
    </source>
</reference>
<evidence type="ECO:0000256" key="2">
    <source>
        <dbReference type="ARBA" id="ARBA00012052"/>
    </source>
</evidence>
<dbReference type="HAMAP" id="MF_00061">
    <property type="entry name" value="IspE"/>
    <property type="match status" value="1"/>
</dbReference>
<dbReference type="SUPFAM" id="SSF54211">
    <property type="entry name" value="Ribosomal protein S5 domain 2-like"/>
    <property type="match status" value="1"/>
</dbReference>
<accession>A0A9D5Q8G9</accession>
<feature type="binding site" evidence="9">
    <location>
        <begin position="108"/>
        <end position="118"/>
    </location>
    <ligand>
        <name>ATP</name>
        <dbReference type="ChEBI" id="CHEBI:30616"/>
    </ligand>
</feature>
<dbReference type="InterPro" id="IPR004424">
    <property type="entry name" value="IspE"/>
</dbReference>
<evidence type="ECO:0000313" key="13">
    <source>
        <dbReference type="Proteomes" id="UP000649604"/>
    </source>
</evidence>
<sequence>MNSDQTSPGSPDSLAWDLVIPSHAKINLGLHVLGKRQDGYHNIWTIFQELEFHDTLYFRKHREPLRITTDHPTLPVGDANLVSQAVRRIQTQTGCPLHVAIHIQKRIPLGAGLGGGSSNAAATLVGMNRLFRLGLGGEELRALAAELGSDVPFFLYGGTARATGRGEQLQPLPDLAPIWIGLIFPGIHISSGWAYKNINLKLTNLRAINSMLSRLTHIAITGRDRTPLHNMFEEPVIRQYPIIGSIKTALVQHGAEWAMLAGSGSTVFGVFRSKRLAEEALCRMERPDWVMVVTSIKPRTGCV</sequence>
<dbReference type="NCBIfam" id="TIGR00154">
    <property type="entry name" value="ispE"/>
    <property type="match status" value="1"/>
</dbReference>
<dbReference type="InterPro" id="IPR013750">
    <property type="entry name" value="GHMP_kinase_C_dom"/>
</dbReference>
<proteinExistence type="inferred from homology"/>
<evidence type="ECO:0000256" key="6">
    <source>
        <dbReference type="ARBA" id="ARBA00022777"/>
    </source>
</evidence>
<dbReference type="InterPro" id="IPR020568">
    <property type="entry name" value="Ribosomal_Su5_D2-typ_SF"/>
</dbReference>
<comment type="caution">
    <text evidence="12">The sequence shown here is derived from an EMBL/GenBank/DDBJ whole genome shotgun (WGS) entry which is preliminary data.</text>
</comment>
<dbReference type="GO" id="GO:0016114">
    <property type="term" value="P:terpenoid biosynthetic process"/>
    <property type="evidence" value="ECO:0007669"/>
    <property type="project" value="UniProtKB-UniRule"/>
</dbReference>
<dbReference type="InterPro" id="IPR006204">
    <property type="entry name" value="GHMP_kinase_N_dom"/>
</dbReference>
<feature type="active site" evidence="9">
    <location>
        <position position="25"/>
    </location>
</feature>
<dbReference type="GO" id="GO:0019288">
    <property type="term" value="P:isopentenyl diphosphate biosynthetic process, methylerythritol 4-phosphate pathway"/>
    <property type="evidence" value="ECO:0007669"/>
    <property type="project" value="UniProtKB-UniRule"/>
</dbReference>
<feature type="domain" description="GHMP kinase N-terminal" evidence="10">
    <location>
        <begin position="80"/>
        <end position="158"/>
    </location>
</feature>
<evidence type="ECO:0000256" key="8">
    <source>
        <dbReference type="ARBA" id="ARBA00032554"/>
    </source>
</evidence>
<evidence type="ECO:0000259" key="10">
    <source>
        <dbReference type="Pfam" id="PF00288"/>
    </source>
</evidence>
<dbReference type="Pfam" id="PF00288">
    <property type="entry name" value="GHMP_kinases_N"/>
    <property type="match status" value="1"/>
</dbReference>
<dbReference type="PIRSF" id="PIRSF010376">
    <property type="entry name" value="IspE"/>
    <property type="match status" value="1"/>
</dbReference>
<dbReference type="EC" id="2.7.1.148" evidence="2 9"/>
<dbReference type="EMBL" id="WJJP01000739">
    <property type="protein sequence ID" value="MBD3327463.1"/>
    <property type="molecule type" value="Genomic_DNA"/>
</dbReference>
<comment type="function">
    <text evidence="9">Catalyzes the phosphorylation of the position 2 hydroxy group of 4-diphosphocytidyl-2C-methyl-D-erythritol.</text>
</comment>
<keyword evidence="6 9" id="KW-0418">Kinase</keyword>
<evidence type="ECO:0000256" key="5">
    <source>
        <dbReference type="ARBA" id="ARBA00022741"/>
    </source>
</evidence>
<dbReference type="Proteomes" id="UP000649604">
    <property type="component" value="Unassembled WGS sequence"/>
</dbReference>
<name>A0A9D5Q8G9_9BACT</name>
<keyword evidence="4 9" id="KW-0808">Transferase</keyword>
<evidence type="ECO:0000256" key="1">
    <source>
        <dbReference type="ARBA" id="ARBA00009684"/>
    </source>
</evidence>
<dbReference type="Pfam" id="PF08544">
    <property type="entry name" value="GHMP_kinases_C"/>
    <property type="match status" value="1"/>
</dbReference>
<dbReference type="Gene3D" id="3.30.230.10">
    <property type="match status" value="1"/>
</dbReference>
<dbReference type="PANTHER" id="PTHR43527">
    <property type="entry name" value="4-DIPHOSPHOCYTIDYL-2-C-METHYL-D-ERYTHRITOL KINASE, CHLOROPLASTIC"/>
    <property type="match status" value="1"/>
</dbReference>
<evidence type="ECO:0000256" key="9">
    <source>
        <dbReference type="HAMAP-Rule" id="MF_00061"/>
    </source>
</evidence>
<comment type="catalytic activity">
    <reaction evidence="9">
        <text>4-CDP-2-C-methyl-D-erythritol + ATP = 4-CDP-2-C-methyl-D-erythritol 2-phosphate + ADP + H(+)</text>
        <dbReference type="Rhea" id="RHEA:18437"/>
        <dbReference type="ChEBI" id="CHEBI:15378"/>
        <dbReference type="ChEBI" id="CHEBI:30616"/>
        <dbReference type="ChEBI" id="CHEBI:57823"/>
        <dbReference type="ChEBI" id="CHEBI:57919"/>
        <dbReference type="ChEBI" id="CHEBI:456216"/>
        <dbReference type="EC" id="2.7.1.148"/>
    </reaction>
</comment>
<dbReference type="InterPro" id="IPR036554">
    <property type="entry name" value="GHMP_kinase_C_sf"/>
</dbReference>
<evidence type="ECO:0000259" key="11">
    <source>
        <dbReference type="Pfam" id="PF08544"/>
    </source>
</evidence>